<protein>
    <submittedName>
        <fullName evidence="2">Uncharacterized protein</fullName>
    </submittedName>
</protein>
<dbReference type="AlphaFoldDB" id="A0A8S3ZJK6"/>
<accession>A0A8S3ZJK6</accession>
<feature type="compositionally biased region" description="Polar residues" evidence="1">
    <location>
        <begin position="42"/>
        <end position="51"/>
    </location>
</feature>
<keyword evidence="3" id="KW-1185">Reference proteome</keyword>
<sequence>SESRCSSSQGDDEVQSHRLMMKKEIHKRTLLGYDGQEHTSVYEDSQIQQDTEPPEELRESMQEIINQFMQMAPEPTNLHLLDESVEEEV</sequence>
<name>A0A8S3ZJK6_9EUPU</name>
<comment type="caution">
    <text evidence="2">The sequence shown here is derived from an EMBL/GenBank/DDBJ whole genome shotgun (WGS) entry which is preliminary data.</text>
</comment>
<feature type="region of interest" description="Disordered" evidence="1">
    <location>
        <begin position="36"/>
        <end position="57"/>
    </location>
</feature>
<gene>
    <name evidence="2" type="ORF">CUNI_LOCUS13513</name>
</gene>
<organism evidence="2 3">
    <name type="scientific">Candidula unifasciata</name>
    <dbReference type="NCBI Taxonomy" id="100452"/>
    <lineage>
        <taxon>Eukaryota</taxon>
        <taxon>Metazoa</taxon>
        <taxon>Spiralia</taxon>
        <taxon>Lophotrochozoa</taxon>
        <taxon>Mollusca</taxon>
        <taxon>Gastropoda</taxon>
        <taxon>Heterobranchia</taxon>
        <taxon>Euthyneura</taxon>
        <taxon>Panpulmonata</taxon>
        <taxon>Eupulmonata</taxon>
        <taxon>Stylommatophora</taxon>
        <taxon>Helicina</taxon>
        <taxon>Helicoidea</taxon>
        <taxon>Geomitridae</taxon>
        <taxon>Candidula</taxon>
    </lineage>
</organism>
<reference evidence="2" key="1">
    <citation type="submission" date="2021-04" db="EMBL/GenBank/DDBJ databases">
        <authorList>
            <consortium name="Molecular Ecology Group"/>
        </authorList>
    </citation>
    <scope>NUCLEOTIDE SEQUENCE</scope>
</reference>
<evidence type="ECO:0000256" key="1">
    <source>
        <dbReference type="SAM" id="MobiDB-lite"/>
    </source>
</evidence>
<feature type="non-terminal residue" evidence="2">
    <location>
        <position position="1"/>
    </location>
</feature>
<dbReference type="EMBL" id="CAJHNH020002869">
    <property type="protein sequence ID" value="CAG5127955.1"/>
    <property type="molecule type" value="Genomic_DNA"/>
</dbReference>
<dbReference type="OrthoDB" id="6163107at2759"/>
<dbReference type="Proteomes" id="UP000678393">
    <property type="component" value="Unassembled WGS sequence"/>
</dbReference>
<evidence type="ECO:0000313" key="2">
    <source>
        <dbReference type="EMBL" id="CAG5127955.1"/>
    </source>
</evidence>
<proteinExistence type="predicted"/>
<evidence type="ECO:0000313" key="3">
    <source>
        <dbReference type="Proteomes" id="UP000678393"/>
    </source>
</evidence>